<dbReference type="Gene3D" id="1.10.486.10">
    <property type="entry name" value="PCRA, domain 4"/>
    <property type="match status" value="1"/>
</dbReference>
<dbReference type="CDD" id="cd17932">
    <property type="entry name" value="DEXQc_UvrD"/>
    <property type="match status" value="1"/>
</dbReference>
<organism evidence="13 14">
    <name type="scientific">Candidatus Intestinimonas pullistercoris</name>
    <dbReference type="NCBI Taxonomy" id="2838623"/>
    <lineage>
        <taxon>Bacteria</taxon>
        <taxon>Bacillati</taxon>
        <taxon>Bacillota</taxon>
        <taxon>Clostridia</taxon>
        <taxon>Eubacteriales</taxon>
        <taxon>Intestinimonas</taxon>
    </lineage>
</organism>
<dbReference type="CDD" id="cd18807">
    <property type="entry name" value="SF1_C_UvrD"/>
    <property type="match status" value="1"/>
</dbReference>
<evidence type="ECO:0000256" key="8">
    <source>
        <dbReference type="ARBA" id="ARBA00034808"/>
    </source>
</evidence>
<dbReference type="PANTHER" id="PTHR11070">
    <property type="entry name" value="UVRD / RECB / PCRA DNA HELICASE FAMILY MEMBER"/>
    <property type="match status" value="1"/>
</dbReference>
<dbReference type="PROSITE" id="PS51217">
    <property type="entry name" value="UVRD_HELICASE_CTER"/>
    <property type="match status" value="1"/>
</dbReference>
<protein>
    <recommendedName>
        <fullName evidence="8">DNA 3'-5' helicase</fullName>
        <ecNumber evidence="8">5.6.2.4</ecNumber>
    </recommendedName>
</protein>
<name>A0A9D2P0Y1_9FIRM</name>
<dbReference type="GO" id="GO:0016787">
    <property type="term" value="F:hydrolase activity"/>
    <property type="evidence" value="ECO:0007669"/>
    <property type="project" value="UniProtKB-UniRule"/>
</dbReference>
<dbReference type="Pfam" id="PF13361">
    <property type="entry name" value="UvrD_C"/>
    <property type="match status" value="2"/>
</dbReference>
<dbReference type="InterPro" id="IPR000212">
    <property type="entry name" value="DNA_helicase_UvrD/REP"/>
</dbReference>
<dbReference type="EC" id="5.6.2.4" evidence="8"/>
<dbReference type="AlphaFoldDB" id="A0A9D2P0Y1"/>
<dbReference type="InterPro" id="IPR013986">
    <property type="entry name" value="DExx_box_DNA_helicase_dom_sf"/>
</dbReference>
<evidence type="ECO:0000259" key="11">
    <source>
        <dbReference type="PROSITE" id="PS51198"/>
    </source>
</evidence>
<dbReference type="InterPro" id="IPR014017">
    <property type="entry name" value="DNA_helicase_UvrD-like_C"/>
</dbReference>
<dbReference type="PROSITE" id="PS51198">
    <property type="entry name" value="UVRD_HELICASE_ATP_BIND"/>
    <property type="match status" value="1"/>
</dbReference>
<evidence type="ECO:0000256" key="3">
    <source>
        <dbReference type="ARBA" id="ARBA00022801"/>
    </source>
</evidence>
<evidence type="ECO:0000256" key="4">
    <source>
        <dbReference type="ARBA" id="ARBA00022806"/>
    </source>
</evidence>
<evidence type="ECO:0000256" key="7">
    <source>
        <dbReference type="ARBA" id="ARBA00034617"/>
    </source>
</evidence>
<proteinExistence type="inferred from homology"/>
<feature type="domain" description="UvrD-like helicase ATP-binding" evidence="11">
    <location>
        <begin position="12"/>
        <end position="291"/>
    </location>
</feature>
<comment type="catalytic activity">
    <reaction evidence="9">
        <text>ATP + H2O = ADP + phosphate + H(+)</text>
        <dbReference type="Rhea" id="RHEA:13065"/>
        <dbReference type="ChEBI" id="CHEBI:15377"/>
        <dbReference type="ChEBI" id="CHEBI:15378"/>
        <dbReference type="ChEBI" id="CHEBI:30616"/>
        <dbReference type="ChEBI" id="CHEBI:43474"/>
        <dbReference type="ChEBI" id="CHEBI:456216"/>
        <dbReference type="EC" id="5.6.2.4"/>
    </reaction>
</comment>
<keyword evidence="4 10" id="KW-0347">Helicase</keyword>
<comment type="similarity">
    <text evidence="1">Belongs to the helicase family. UvrD subfamily.</text>
</comment>
<evidence type="ECO:0000256" key="1">
    <source>
        <dbReference type="ARBA" id="ARBA00009922"/>
    </source>
</evidence>
<evidence type="ECO:0000256" key="6">
    <source>
        <dbReference type="ARBA" id="ARBA00023235"/>
    </source>
</evidence>
<comment type="catalytic activity">
    <reaction evidence="7">
        <text>Couples ATP hydrolysis with the unwinding of duplex DNA by translocating in the 3'-5' direction.</text>
        <dbReference type="EC" id="5.6.2.4"/>
    </reaction>
</comment>
<evidence type="ECO:0000313" key="14">
    <source>
        <dbReference type="Proteomes" id="UP000823882"/>
    </source>
</evidence>
<reference evidence="13" key="1">
    <citation type="journal article" date="2021" name="PeerJ">
        <title>Extensive microbial diversity within the chicken gut microbiome revealed by metagenomics and culture.</title>
        <authorList>
            <person name="Gilroy R."/>
            <person name="Ravi A."/>
            <person name="Getino M."/>
            <person name="Pursley I."/>
            <person name="Horton D.L."/>
            <person name="Alikhan N.F."/>
            <person name="Baker D."/>
            <person name="Gharbi K."/>
            <person name="Hall N."/>
            <person name="Watson M."/>
            <person name="Adriaenssens E.M."/>
            <person name="Foster-Nyarko E."/>
            <person name="Jarju S."/>
            <person name="Secka A."/>
            <person name="Antonio M."/>
            <person name="Oren A."/>
            <person name="Chaudhuri R.R."/>
            <person name="La Ragione R."/>
            <person name="Hildebrand F."/>
            <person name="Pallen M.J."/>
        </authorList>
    </citation>
    <scope>NUCLEOTIDE SEQUENCE</scope>
    <source>
        <strain evidence="13">CHK186-1790</strain>
    </source>
</reference>
<evidence type="ECO:0000259" key="12">
    <source>
        <dbReference type="PROSITE" id="PS51217"/>
    </source>
</evidence>
<dbReference type="Proteomes" id="UP000823882">
    <property type="component" value="Unassembled WGS sequence"/>
</dbReference>
<reference evidence="13" key="2">
    <citation type="submission" date="2021-04" db="EMBL/GenBank/DDBJ databases">
        <authorList>
            <person name="Gilroy R."/>
        </authorList>
    </citation>
    <scope>NUCLEOTIDE SEQUENCE</scope>
    <source>
        <strain evidence="13">CHK186-1790</strain>
    </source>
</reference>
<keyword evidence="5 10" id="KW-0067">ATP-binding</keyword>
<feature type="domain" description="UvrD-like helicase C-terminal" evidence="12">
    <location>
        <begin position="292"/>
        <end position="543"/>
    </location>
</feature>
<keyword evidence="3 10" id="KW-0378">Hydrolase</keyword>
<dbReference type="Pfam" id="PF00580">
    <property type="entry name" value="UvrD-helicase"/>
    <property type="match status" value="1"/>
</dbReference>
<dbReference type="GO" id="GO:0005829">
    <property type="term" value="C:cytosol"/>
    <property type="evidence" value="ECO:0007669"/>
    <property type="project" value="TreeGrafter"/>
</dbReference>
<comment type="caution">
    <text evidence="13">The sequence shown here is derived from an EMBL/GenBank/DDBJ whole genome shotgun (WGS) entry which is preliminary data.</text>
</comment>
<evidence type="ECO:0000256" key="9">
    <source>
        <dbReference type="ARBA" id="ARBA00048988"/>
    </source>
</evidence>
<dbReference type="GO" id="GO:0005524">
    <property type="term" value="F:ATP binding"/>
    <property type="evidence" value="ECO:0007669"/>
    <property type="project" value="UniProtKB-UniRule"/>
</dbReference>
<dbReference type="Gene3D" id="3.40.50.300">
    <property type="entry name" value="P-loop containing nucleotide triphosphate hydrolases"/>
    <property type="match status" value="2"/>
</dbReference>
<keyword evidence="2 10" id="KW-0547">Nucleotide-binding</keyword>
<accession>A0A9D2P0Y1</accession>
<keyword evidence="6" id="KW-0413">Isomerase</keyword>
<dbReference type="GO" id="GO:0000725">
    <property type="term" value="P:recombinational repair"/>
    <property type="evidence" value="ECO:0007669"/>
    <property type="project" value="TreeGrafter"/>
</dbReference>
<dbReference type="EMBL" id="DWWJ01000048">
    <property type="protein sequence ID" value="HJC40428.1"/>
    <property type="molecule type" value="Genomic_DNA"/>
</dbReference>
<dbReference type="InterPro" id="IPR027417">
    <property type="entry name" value="P-loop_NTPase"/>
</dbReference>
<dbReference type="Gene3D" id="1.10.10.160">
    <property type="match status" value="1"/>
</dbReference>
<evidence type="ECO:0000313" key="13">
    <source>
        <dbReference type="EMBL" id="HJC40428.1"/>
    </source>
</evidence>
<feature type="binding site" evidence="10">
    <location>
        <begin position="33"/>
        <end position="40"/>
    </location>
    <ligand>
        <name>ATP</name>
        <dbReference type="ChEBI" id="CHEBI:30616"/>
    </ligand>
</feature>
<evidence type="ECO:0000256" key="10">
    <source>
        <dbReference type="PROSITE-ProRule" id="PRU00560"/>
    </source>
</evidence>
<dbReference type="GO" id="GO:0003677">
    <property type="term" value="F:DNA binding"/>
    <property type="evidence" value="ECO:0007669"/>
    <property type="project" value="InterPro"/>
</dbReference>
<dbReference type="PANTHER" id="PTHR11070:SF67">
    <property type="entry name" value="DNA 3'-5' HELICASE"/>
    <property type="match status" value="1"/>
</dbReference>
<evidence type="ECO:0000256" key="5">
    <source>
        <dbReference type="ARBA" id="ARBA00022840"/>
    </source>
</evidence>
<dbReference type="GO" id="GO:0043138">
    <property type="term" value="F:3'-5' DNA helicase activity"/>
    <property type="evidence" value="ECO:0007669"/>
    <property type="project" value="UniProtKB-EC"/>
</dbReference>
<gene>
    <name evidence="13" type="ORF">H9701_02600</name>
</gene>
<dbReference type="InterPro" id="IPR014016">
    <property type="entry name" value="UvrD-like_ATP-bd"/>
</dbReference>
<evidence type="ECO:0000256" key="2">
    <source>
        <dbReference type="ARBA" id="ARBA00022741"/>
    </source>
</evidence>
<dbReference type="SUPFAM" id="SSF52540">
    <property type="entry name" value="P-loop containing nucleoside triphosphate hydrolases"/>
    <property type="match status" value="1"/>
</dbReference>
<sequence length="714" mass="81279">MTDQEFWTTFPIQLNEQQMAAVRQTEGPVLLLAVPGSGKTTVLVARLGYLLYCKGISPQQLLTVTYTVSAARDMKERFQALFGEAFAGQLAFRTINGLCASILRFYARRKGSEPFALADNESQLNSVVRDLLARTGTAYPSEQQIRDARTHITYCKNMIFSEAEVHAHSVEGMDFPAVYFEYQDYLRRSRLMDFDDQMVFAFRVLRREPDILAYYQQRCRYLSLDEAQDTSKIQHAILALLARAHRNYFVVGDEDQSIYGFRAAWPQALLEFEQNWPGARVLLMETNYRSTRSIVERADAFIQRNQARHLKHMRTDNPQGDAIRKVELADYRNQAGYLLQAARDCQRPTAVLYRNNDSALPLLDLLDREGVPYACRQRESFFFTSPVVRDLTDILGFAFDPCDREAFLRFYYKLDLKLKKRLLTDLLRFQREGETVFETLLGTDALESWQAGRVKAMQTHFAKLPQLGSFAALQRIVKYMGYGDYIREQKLDASKLDILLALANQTPEVGPFLARLQALRAVAAEGGREGCPFVLSTIHGSKGLEYDRVFLIDVVDGLFPSVREDAELSPEDRAALEEERRLFYVGVTRARERLELVTYRERFGEPREAETTFVRQLLGEEALPRAEAAVRLPRLSQTAGPTAEQVAAWEKDYLPGVEVVHKKFGRGVLQDRTGSIATIAFREAGVKRLDLSACLKRRQLSLAPFLPDGGHAAE</sequence>